<feature type="binding site" evidence="4">
    <location>
        <position position="67"/>
    </location>
    <ligand>
        <name>molybdate</name>
        <dbReference type="ChEBI" id="CHEBI:36264"/>
    </ligand>
</feature>
<reference evidence="5 6" key="1">
    <citation type="journal article" date="2017" name="Front. Microbiol.">
        <title>Labilibaculum manganireducens gen. nov., sp. nov. and Labilibaculum filiforme sp. nov., Novel Bacteroidetes Isolated from Subsurface Sediments of the Baltic Sea.</title>
        <authorList>
            <person name="Vandieken V."/>
            <person name="Marshall I.P."/>
            <person name="Niemann H."/>
            <person name="Engelen B."/>
            <person name="Cypionka H."/>
        </authorList>
    </citation>
    <scope>NUCLEOTIDE SEQUENCE [LARGE SCALE GENOMIC DNA]</scope>
    <source>
        <strain evidence="5 6">59.10-2M</strain>
    </source>
</reference>
<evidence type="ECO:0000256" key="4">
    <source>
        <dbReference type="PIRSR" id="PIRSR004846-1"/>
    </source>
</evidence>
<evidence type="ECO:0000313" key="5">
    <source>
        <dbReference type="EMBL" id="PKQ68389.1"/>
    </source>
</evidence>
<dbReference type="PANTHER" id="PTHR30632">
    <property type="entry name" value="MOLYBDATE-BINDING PERIPLASMIC PROTEIN"/>
    <property type="match status" value="1"/>
</dbReference>
<dbReference type="AlphaFoldDB" id="A0A2N3IDL2"/>
<dbReference type="PIRSF" id="PIRSF004846">
    <property type="entry name" value="ModA"/>
    <property type="match status" value="1"/>
</dbReference>
<comment type="similarity">
    <text evidence="1">Belongs to the bacterial solute-binding protein ModA family.</text>
</comment>
<keyword evidence="4" id="KW-0500">Molybdenum</keyword>
<dbReference type="InterPro" id="IPR050682">
    <property type="entry name" value="ModA/WtpA"/>
</dbReference>
<keyword evidence="3" id="KW-0732">Signal</keyword>
<dbReference type="RefSeq" id="WP_101308547.1">
    <property type="nucleotide sequence ID" value="NZ_MVDE01000004.1"/>
</dbReference>
<dbReference type="InterPro" id="IPR005950">
    <property type="entry name" value="ModA"/>
</dbReference>
<dbReference type="PANTHER" id="PTHR30632:SF0">
    <property type="entry name" value="SULFATE-BINDING PROTEIN"/>
    <property type="match status" value="1"/>
</dbReference>
<dbReference type="GO" id="GO:0030973">
    <property type="term" value="F:molybdate ion binding"/>
    <property type="evidence" value="ECO:0007669"/>
    <property type="project" value="TreeGrafter"/>
</dbReference>
<dbReference type="GO" id="GO:0015689">
    <property type="term" value="P:molybdate ion transport"/>
    <property type="evidence" value="ECO:0007669"/>
    <property type="project" value="InterPro"/>
</dbReference>
<feature type="binding site" evidence="4">
    <location>
        <position position="179"/>
    </location>
    <ligand>
        <name>molybdate</name>
        <dbReference type="ChEBI" id="CHEBI:36264"/>
    </ligand>
</feature>
<organism evidence="5 6">
    <name type="scientific">Labilibaculum manganireducens</name>
    <dbReference type="NCBI Taxonomy" id="1940525"/>
    <lineage>
        <taxon>Bacteria</taxon>
        <taxon>Pseudomonadati</taxon>
        <taxon>Bacteroidota</taxon>
        <taxon>Bacteroidia</taxon>
        <taxon>Marinilabiliales</taxon>
        <taxon>Marinifilaceae</taxon>
        <taxon>Labilibaculum</taxon>
    </lineage>
</organism>
<feature type="binding site" evidence="4">
    <location>
        <position position="40"/>
    </location>
    <ligand>
        <name>molybdate</name>
        <dbReference type="ChEBI" id="CHEBI:36264"/>
    </ligand>
</feature>
<feature type="binding site" evidence="4">
    <location>
        <position position="152"/>
    </location>
    <ligand>
        <name>molybdate</name>
        <dbReference type="ChEBI" id="CHEBI:36264"/>
    </ligand>
</feature>
<dbReference type="SUPFAM" id="SSF53850">
    <property type="entry name" value="Periplasmic binding protein-like II"/>
    <property type="match status" value="1"/>
</dbReference>
<feature type="binding site" evidence="4">
    <location>
        <position position="197"/>
    </location>
    <ligand>
        <name>molybdate</name>
        <dbReference type="ChEBI" id="CHEBI:36264"/>
    </ligand>
</feature>
<evidence type="ECO:0000256" key="2">
    <source>
        <dbReference type="ARBA" id="ARBA00022723"/>
    </source>
</evidence>
<proteinExistence type="inferred from homology"/>
<sequence>MKLLLKTKIQYLFLLLFVFLLSCSSHNKSANSISVFAAASVIDVMNEIAHEFKKETGISVRLNFASSGILARQIESGAEFDYYVSASREWMHYLDSLQLVDRNSIRSLVENRMVAIVPIENTDLYLDSVSIVNFPDLFKGRISIGDPDHVPAGKYARQIMINNSWENRLAKRILPAKDVRDALFMVEMGEVEMGMVYSSDAKKSKKVRTVYEFAVTDCDPILYYGAGKINSDKKLEAFVAFLNEDKAKSIWKKNGFKID</sequence>
<gene>
    <name evidence="5" type="ORF">BZG01_04010</name>
</gene>
<dbReference type="NCBIfam" id="TIGR01256">
    <property type="entry name" value="modA"/>
    <property type="match status" value="1"/>
</dbReference>
<protein>
    <submittedName>
        <fullName evidence="5">Molybdate ABC transporter substrate-binding protein</fullName>
    </submittedName>
</protein>
<dbReference type="GO" id="GO:0046872">
    <property type="term" value="F:metal ion binding"/>
    <property type="evidence" value="ECO:0007669"/>
    <property type="project" value="UniProtKB-KW"/>
</dbReference>
<dbReference type="PROSITE" id="PS51257">
    <property type="entry name" value="PROKAR_LIPOPROTEIN"/>
    <property type="match status" value="1"/>
</dbReference>
<dbReference type="EMBL" id="MVDE01000004">
    <property type="protein sequence ID" value="PKQ68389.1"/>
    <property type="molecule type" value="Genomic_DNA"/>
</dbReference>
<dbReference type="Gene3D" id="3.40.190.10">
    <property type="entry name" value="Periplasmic binding protein-like II"/>
    <property type="match status" value="2"/>
</dbReference>
<keyword evidence="6" id="KW-1185">Reference proteome</keyword>
<evidence type="ECO:0000256" key="1">
    <source>
        <dbReference type="ARBA" id="ARBA00009175"/>
    </source>
</evidence>
<dbReference type="Pfam" id="PF13531">
    <property type="entry name" value="SBP_bac_11"/>
    <property type="match status" value="1"/>
</dbReference>
<dbReference type="Proteomes" id="UP000233618">
    <property type="component" value="Unassembled WGS sequence"/>
</dbReference>
<comment type="caution">
    <text evidence="5">The sequence shown here is derived from an EMBL/GenBank/DDBJ whole genome shotgun (WGS) entry which is preliminary data.</text>
</comment>
<name>A0A2N3IDL2_9BACT</name>
<accession>A0A2N3IDL2</accession>
<evidence type="ECO:0000313" key="6">
    <source>
        <dbReference type="Proteomes" id="UP000233618"/>
    </source>
</evidence>
<keyword evidence="2 4" id="KW-0479">Metal-binding</keyword>
<evidence type="ECO:0000256" key="3">
    <source>
        <dbReference type="ARBA" id="ARBA00022729"/>
    </source>
</evidence>